<dbReference type="STRING" id="1150600.ADIARSV_1176"/>
<dbReference type="Proteomes" id="UP000014174">
    <property type="component" value="Unassembled WGS sequence"/>
</dbReference>
<protein>
    <recommendedName>
        <fullName evidence="3">Helix-hairpin-helix domain-containing protein</fullName>
    </recommendedName>
</protein>
<dbReference type="PATRIC" id="fig|1150600.3.peg.1156"/>
<dbReference type="eggNOG" id="COG1555">
    <property type="taxonomic scope" value="Bacteria"/>
</dbReference>
<evidence type="ECO:0000313" key="2">
    <source>
        <dbReference type="Proteomes" id="UP000014174"/>
    </source>
</evidence>
<gene>
    <name evidence="1" type="ORF">ADIARSV_1176</name>
</gene>
<reference evidence="1 2" key="1">
    <citation type="journal article" date="2013" name="Genome Announc.">
        <title>Draft Genome Sequence of Arcticibacter svalbardensis Strain MN12-7T, a Member of the Family Sphingobacteriaceae Isolated from an Arctic Soil Sample.</title>
        <authorList>
            <person name="Shivaji S."/>
            <person name="Ara S."/>
            <person name="Prasad S."/>
            <person name="Manasa B.P."/>
            <person name="Begum Z."/>
            <person name="Singh A."/>
            <person name="Kumar Pinnaka A."/>
        </authorList>
    </citation>
    <scope>NUCLEOTIDE SEQUENCE [LARGE SCALE GENOMIC DNA]</scope>
    <source>
        <strain evidence="1 2">MN12-7</strain>
    </source>
</reference>
<dbReference type="InterPro" id="IPR010994">
    <property type="entry name" value="RuvA_2-like"/>
</dbReference>
<dbReference type="SUPFAM" id="SSF47781">
    <property type="entry name" value="RuvA domain 2-like"/>
    <property type="match status" value="1"/>
</dbReference>
<sequence>MLLLVLVISFQSGFTQTETDPFIETLLESIAENNQSETDYSELSERLYFIKQHPYDLNTVNLEQLTDLVFLNPLQITSFLDYRRDNGPFVEIQELQLIDLFTEETVQYMIPFIMIAKPGMLEIKKSQAKSTHELMTTYSRTIEKQKGYLVPDTVSHYTGSPFKLLNRYRYHYGKNVSGAVTMEKDAGEPFGASTKPYGFDFYSASLFIRNGRYVKKLALGDYSLQFGQGLSLWSGLSFGKGANIAGIAKLQSGLKPYSSTNETEFFRGVAATIAIKHFELTPFISYHAVDASVNTADTLINESQISSLSITGLHRTATELDNKGAASQLVFGSVIQYSGKALRSGVIVYQTRYNYNLESGQSLYNKFEFAGSTLTNSSVYYNYTWNNLYSFAEVSHSVNSGFALISGLMGSLSNKVSAVLFYRNYQKNYYSFFNKAINEGSNASNESGFYSGLTVALTPKTEISFYTDFFRFPWLRYRVDAPSSGRELLAQASWSLKKGTKLSFRYKSNVKEQNDAGENTINYLVPVHKDNYRLDFLTKLNANFQFRNRVEVVQYKKALNSQLGLLIYQDVLYKPMGSKLSGNFRVAFFHCDAYDSRIYAFENDVLYSYSIPAYQDKGYRFYLNTRYRLSRSIDAWFKYAITQYSSGEDIGSGLDLIEGRHKSDFKIQVRYSLK</sequence>
<dbReference type="EMBL" id="AQPN01000044">
    <property type="protein sequence ID" value="EOR95661.1"/>
    <property type="molecule type" value="Genomic_DNA"/>
</dbReference>
<keyword evidence="2" id="KW-1185">Reference proteome</keyword>
<proteinExistence type="predicted"/>
<name>R9GVD3_9SPHI</name>
<organism evidence="1 2">
    <name type="scientific">Arcticibacter svalbardensis MN12-7</name>
    <dbReference type="NCBI Taxonomy" id="1150600"/>
    <lineage>
        <taxon>Bacteria</taxon>
        <taxon>Pseudomonadati</taxon>
        <taxon>Bacteroidota</taxon>
        <taxon>Sphingobacteriia</taxon>
        <taxon>Sphingobacteriales</taxon>
        <taxon>Sphingobacteriaceae</taxon>
        <taxon>Arcticibacter</taxon>
    </lineage>
</organism>
<accession>R9GVD3</accession>
<comment type="caution">
    <text evidence="1">The sequence shown here is derived from an EMBL/GenBank/DDBJ whole genome shotgun (WGS) entry which is preliminary data.</text>
</comment>
<dbReference type="AlphaFoldDB" id="R9GVD3"/>
<evidence type="ECO:0000313" key="1">
    <source>
        <dbReference type="EMBL" id="EOR95661.1"/>
    </source>
</evidence>
<evidence type="ECO:0008006" key="3">
    <source>
        <dbReference type="Google" id="ProtNLM"/>
    </source>
</evidence>